<sequence>MTCRSLHNQPVMGSMETKSKIVIIDDAPENLHILLEVLGEGYSVVPFKSGKKALESMENGALPDLILLDVMMPDMDGFETCRRLKERSDTSNIPIIFITALNDPISEARALSMGGVDFISKPINPIAVKARVKTHLSLCRAYRDLAASLEKLSWEREIIEEILLTMRQHPLLRAPYLRTLFTPVERTSGDIVLLEQRPDGYLHVLLGDCTGHGIPAAILGPMVMDIFFAMTRKGLPPQEILDEINRKLYERVPPNVFMAAYFLEVSPAQERVRLWNYAMPEACLLRRGQWLFPSHSTATFLGVQPHVVNVGSQATPLLPSDRLYVFSDGIVETQSPHGEVFDSERLRKTLGEIVREGETLEALLPVLNRYREKGASDDDITLLELRTPGN</sequence>
<dbReference type="SMART" id="SM00448">
    <property type="entry name" value="REC"/>
    <property type="match status" value="1"/>
</dbReference>
<dbReference type="PANTHER" id="PTHR43156">
    <property type="entry name" value="STAGE II SPORULATION PROTEIN E-RELATED"/>
    <property type="match status" value="1"/>
</dbReference>
<dbReference type="Pfam" id="PF00072">
    <property type="entry name" value="Response_reg"/>
    <property type="match status" value="1"/>
</dbReference>
<feature type="domain" description="Response regulatory" evidence="3">
    <location>
        <begin position="20"/>
        <end position="136"/>
    </location>
</feature>
<dbReference type="Gene3D" id="3.40.50.2300">
    <property type="match status" value="1"/>
</dbReference>
<keyword evidence="5" id="KW-1185">Reference proteome</keyword>
<dbReference type="HOGENOM" id="CLU_000445_43_7_5"/>
<dbReference type="InterPro" id="IPR036457">
    <property type="entry name" value="PPM-type-like_dom_sf"/>
</dbReference>
<accession>A0LC69</accession>
<dbReference type="eggNOG" id="COG2208">
    <property type="taxonomic scope" value="Bacteria"/>
</dbReference>
<dbReference type="eggNOG" id="COG3437">
    <property type="taxonomic scope" value="Bacteria"/>
</dbReference>
<dbReference type="Pfam" id="PF07228">
    <property type="entry name" value="SpoIIE"/>
    <property type="match status" value="1"/>
</dbReference>
<organism evidence="4 5">
    <name type="scientific">Magnetococcus marinus (strain ATCC BAA-1437 / JCM 17883 / MC-1)</name>
    <dbReference type="NCBI Taxonomy" id="156889"/>
    <lineage>
        <taxon>Bacteria</taxon>
        <taxon>Pseudomonadati</taxon>
        <taxon>Pseudomonadota</taxon>
        <taxon>Magnetococcia</taxon>
        <taxon>Magnetococcales</taxon>
        <taxon>Magnetococcaceae</taxon>
        <taxon>Magnetococcus</taxon>
    </lineage>
</organism>
<dbReference type="KEGG" id="mgm:Mmc1_3071"/>
<dbReference type="SMART" id="SM00331">
    <property type="entry name" value="PP2C_SIG"/>
    <property type="match status" value="1"/>
</dbReference>
<proteinExistence type="predicted"/>
<evidence type="ECO:0000256" key="1">
    <source>
        <dbReference type="ARBA" id="ARBA00022801"/>
    </source>
</evidence>
<gene>
    <name evidence="4" type="ordered locus">Mmc1_3071</name>
</gene>
<evidence type="ECO:0000256" key="2">
    <source>
        <dbReference type="PROSITE-ProRule" id="PRU00169"/>
    </source>
</evidence>
<dbReference type="InterPro" id="IPR001932">
    <property type="entry name" value="PPM-type_phosphatase-like_dom"/>
</dbReference>
<reference evidence="5" key="1">
    <citation type="journal article" date="2009" name="Appl. Environ. Microbiol.">
        <title>Complete genome sequence of the chemolithoautotrophic marine magnetotactic coccus strain MC-1.</title>
        <authorList>
            <person name="Schubbe S."/>
            <person name="Williams T.J."/>
            <person name="Xie G."/>
            <person name="Kiss H.E."/>
            <person name="Brettin T.S."/>
            <person name="Martinez D."/>
            <person name="Ross C.A."/>
            <person name="Schuler D."/>
            <person name="Cox B.L."/>
            <person name="Nealson K.H."/>
            <person name="Bazylinski D.A."/>
        </authorList>
    </citation>
    <scope>NUCLEOTIDE SEQUENCE [LARGE SCALE GENOMIC DNA]</scope>
    <source>
        <strain evidence="5">ATCC BAA-1437 / JCM 17883 / MC-1</strain>
    </source>
</reference>
<dbReference type="InterPro" id="IPR011006">
    <property type="entry name" value="CheY-like_superfamily"/>
</dbReference>
<dbReference type="InterPro" id="IPR052016">
    <property type="entry name" value="Bact_Sigma-Reg"/>
</dbReference>
<dbReference type="Proteomes" id="UP000002586">
    <property type="component" value="Chromosome"/>
</dbReference>
<feature type="modified residue" description="4-aspartylphosphate" evidence="2">
    <location>
        <position position="69"/>
    </location>
</feature>
<keyword evidence="2" id="KW-0597">Phosphoprotein</keyword>
<dbReference type="EMBL" id="CP000471">
    <property type="protein sequence ID" value="ABK45562.1"/>
    <property type="molecule type" value="Genomic_DNA"/>
</dbReference>
<dbReference type="SUPFAM" id="SSF52172">
    <property type="entry name" value="CheY-like"/>
    <property type="match status" value="1"/>
</dbReference>
<dbReference type="GO" id="GO:0000160">
    <property type="term" value="P:phosphorelay signal transduction system"/>
    <property type="evidence" value="ECO:0007669"/>
    <property type="project" value="InterPro"/>
</dbReference>
<dbReference type="AlphaFoldDB" id="A0LC69"/>
<evidence type="ECO:0000259" key="3">
    <source>
        <dbReference type="PROSITE" id="PS50110"/>
    </source>
</evidence>
<keyword evidence="1" id="KW-0378">Hydrolase</keyword>
<dbReference type="STRING" id="156889.Mmc1_3071"/>
<dbReference type="PANTHER" id="PTHR43156:SF2">
    <property type="entry name" value="STAGE II SPORULATION PROTEIN E"/>
    <property type="match status" value="1"/>
</dbReference>
<evidence type="ECO:0000313" key="5">
    <source>
        <dbReference type="Proteomes" id="UP000002586"/>
    </source>
</evidence>
<dbReference type="Gene3D" id="3.60.40.10">
    <property type="entry name" value="PPM-type phosphatase domain"/>
    <property type="match status" value="1"/>
</dbReference>
<name>A0LC69_MAGMM</name>
<dbReference type="InterPro" id="IPR001789">
    <property type="entry name" value="Sig_transdc_resp-reg_receiver"/>
</dbReference>
<reference evidence="4 5" key="2">
    <citation type="journal article" date="2012" name="Int. J. Syst. Evol. Microbiol.">
        <title>Magnetococcus marinus gen. nov., sp. nov., a marine, magnetotactic bacterium that represents a novel lineage (Magnetococcaceae fam. nov.; Magnetococcales ord. nov.) at the base of the Alphaproteobacteria.</title>
        <authorList>
            <person name="Bazylinski D.A."/>
            <person name="Williams T.J."/>
            <person name="Lefevre C.T."/>
            <person name="Berg R.J."/>
            <person name="Zhang C.L."/>
            <person name="Bowser S.S."/>
            <person name="Dean A.J."/>
            <person name="Beveridge T.J."/>
        </authorList>
    </citation>
    <scope>NUCLEOTIDE SEQUENCE [LARGE SCALE GENOMIC DNA]</scope>
    <source>
        <strain evidence="5">ATCC BAA-1437 / JCM 17883 / MC-1</strain>
    </source>
</reference>
<dbReference type="PROSITE" id="PS50110">
    <property type="entry name" value="RESPONSE_REGULATORY"/>
    <property type="match status" value="1"/>
</dbReference>
<evidence type="ECO:0000313" key="4">
    <source>
        <dbReference type="EMBL" id="ABK45562.1"/>
    </source>
</evidence>
<protein>
    <submittedName>
        <fullName evidence="4">Response regulator receiver protein</fullName>
    </submittedName>
</protein>
<dbReference type="GO" id="GO:0016791">
    <property type="term" value="F:phosphatase activity"/>
    <property type="evidence" value="ECO:0007669"/>
    <property type="project" value="TreeGrafter"/>
</dbReference>